<accession>A0A7S8HBA1</accession>
<evidence type="ECO:0000256" key="1">
    <source>
        <dbReference type="ARBA" id="ARBA00006484"/>
    </source>
</evidence>
<protein>
    <submittedName>
        <fullName evidence="2">SDR family oxidoreductase</fullName>
    </submittedName>
</protein>
<dbReference type="Proteomes" id="UP000593594">
    <property type="component" value="Chromosome"/>
</dbReference>
<gene>
    <name evidence="2" type="ORF">HW532_06530</name>
</gene>
<dbReference type="InterPro" id="IPR002347">
    <property type="entry name" value="SDR_fam"/>
</dbReference>
<dbReference type="AlphaFoldDB" id="A0A7S8HBA1"/>
<dbReference type="SUPFAM" id="SSF51735">
    <property type="entry name" value="NAD(P)-binding Rossmann-fold domains"/>
    <property type="match status" value="1"/>
</dbReference>
<dbReference type="RefSeq" id="WP_213163623.1">
    <property type="nucleotide sequence ID" value="NZ_CP058214.1"/>
</dbReference>
<evidence type="ECO:0000313" key="2">
    <source>
        <dbReference type="EMBL" id="QPC42390.1"/>
    </source>
</evidence>
<evidence type="ECO:0000313" key="3">
    <source>
        <dbReference type="Proteomes" id="UP000593594"/>
    </source>
</evidence>
<sequence>MTEPATLVTGASRGIGRAIADYLAERGHTVVGLARSAPGGDFPGHFIHADLADEAATRAALDEVAGRFRVTRLVNNAGIFREGRIGEATVADLDGMTAINLRAPLLAMQACLPAMRAAEFGRIVNLGSRASLGKEGRGLYGATKAGLLGLTRNAALELAREGITVNCVAPGPIETDMFARGNPPGSPSREAIEATIPTRRLGSPVEVAAACAYFLSEEAGFTTGQVLYVCGGLTVGAAPI</sequence>
<dbReference type="InterPro" id="IPR036291">
    <property type="entry name" value="NAD(P)-bd_dom_sf"/>
</dbReference>
<organism evidence="2 3">
    <name type="scientific">Kaustia mangrovi</name>
    <dbReference type="NCBI Taxonomy" id="2593653"/>
    <lineage>
        <taxon>Bacteria</taxon>
        <taxon>Pseudomonadati</taxon>
        <taxon>Pseudomonadota</taxon>
        <taxon>Alphaproteobacteria</taxon>
        <taxon>Hyphomicrobiales</taxon>
        <taxon>Parvibaculaceae</taxon>
        <taxon>Kaustia</taxon>
    </lineage>
</organism>
<dbReference type="EMBL" id="CP058214">
    <property type="protein sequence ID" value="QPC42390.1"/>
    <property type="molecule type" value="Genomic_DNA"/>
</dbReference>
<keyword evidence="3" id="KW-1185">Reference proteome</keyword>
<dbReference type="PANTHER" id="PTHR42879:SF2">
    <property type="entry name" value="3-OXOACYL-[ACYL-CARRIER-PROTEIN] REDUCTASE FABG"/>
    <property type="match status" value="1"/>
</dbReference>
<comment type="similarity">
    <text evidence="1">Belongs to the short-chain dehydrogenases/reductases (SDR) family.</text>
</comment>
<dbReference type="PRINTS" id="PR00080">
    <property type="entry name" value="SDRFAMILY"/>
</dbReference>
<dbReference type="InterPro" id="IPR050259">
    <property type="entry name" value="SDR"/>
</dbReference>
<reference evidence="2 3" key="1">
    <citation type="submission" date="2020-06" db="EMBL/GenBank/DDBJ databases">
        <title>Genome sequence of 2 isolates from Red Sea Mangroves.</title>
        <authorList>
            <person name="Sefrji F."/>
            <person name="Michoud G."/>
            <person name="Merlino G."/>
            <person name="Daffonchio D."/>
        </authorList>
    </citation>
    <scope>NUCLEOTIDE SEQUENCE [LARGE SCALE GENOMIC DNA]</scope>
    <source>
        <strain evidence="2 3">R1DC25</strain>
    </source>
</reference>
<dbReference type="Gene3D" id="3.40.50.720">
    <property type="entry name" value="NAD(P)-binding Rossmann-like Domain"/>
    <property type="match status" value="1"/>
</dbReference>
<proteinExistence type="inferred from homology"/>
<name>A0A7S8HBA1_9HYPH</name>
<dbReference type="Pfam" id="PF13561">
    <property type="entry name" value="adh_short_C2"/>
    <property type="match status" value="1"/>
</dbReference>
<dbReference type="PRINTS" id="PR00081">
    <property type="entry name" value="GDHRDH"/>
</dbReference>
<dbReference type="PANTHER" id="PTHR42879">
    <property type="entry name" value="3-OXOACYL-(ACYL-CARRIER-PROTEIN) REDUCTASE"/>
    <property type="match status" value="1"/>
</dbReference>
<dbReference type="FunFam" id="3.40.50.720:FF:000084">
    <property type="entry name" value="Short-chain dehydrogenase reductase"/>
    <property type="match status" value="1"/>
</dbReference>
<dbReference type="CDD" id="cd05233">
    <property type="entry name" value="SDR_c"/>
    <property type="match status" value="1"/>
</dbReference>
<dbReference type="KEGG" id="kmn:HW532_06530"/>